<evidence type="ECO:0000256" key="1">
    <source>
        <dbReference type="ARBA" id="ARBA00023125"/>
    </source>
</evidence>
<gene>
    <name evidence="4" type="ORF">PY092_19280</name>
</gene>
<dbReference type="Gene3D" id="1.10.150.130">
    <property type="match status" value="1"/>
</dbReference>
<dbReference type="Proteomes" id="UP001221366">
    <property type="component" value="Unassembled WGS sequence"/>
</dbReference>
<sequence>MATIRFRVHGKGENSSIYVRLSMGRGSEFIRKTGFIIDAKDWSKKKSFPIPKNEELKNLKADLVEMSSRLEVLLNTATKNGHIIDGAWLERQIDLINNKAAIENLDDIVNYTQHIIETAANRPNGKGGIGLSERRVKGYITFKGVLKRYIKEKRKGKQLLVRDVDLKLADDFKKWLFEKGYSVNYAGKNIDNLKAVCNDAVRNGIEGSPSLSSIKSFSESKEPEAIIYLSEEEQMQIASLSFDNEALANAQKWLLLGCQLGQRGEDLLNINESNIKQMNDLRVIELKQKKTGKIVAIPLLPFAEEIIQDGFPYKIALQNFNEYIKKICCKAGIDALTKGRKRPKSKDTKKNKRSLPSIQGMYPKHELIGSHVCRRSFATNYYQKIPTPVLMNITGHGTERMFLKYIGKTAYDNAYQMAEYFKRIPSPTNKESKLTLVKSS</sequence>
<dbReference type="RefSeq" id="WP_275617371.1">
    <property type="nucleotide sequence ID" value="NZ_JARFVB010000027.1"/>
</dbReference>
<feature type="domain" description="Phage integrase SAM-like" evidence="3">
    <location>
        <begin position="132"/>
        <end position="205"/>
    </location>
</feature>
<dbReference type="Pfam" id="PF13102">
    <property type="entry name" value="Phage_int_SAM_5"/>
    <property type="match status" value="1"/>
</dbReference>
<evidence type="ECO:0000313" key="5">
    <source>
        <dbReference type="Proteomes" id="UP001221366"/>
    </source>
</evidence>
<evidence type="ECO:0000259" key="3">
    <source>
        <dbReference type="Pfam" id="PF13102"/>
    </source>
</evidence>
<evidence type="ECO:0000313" key="4">
    <source>
        <dbReference type="EMBL" id="MDF0718311.1"/>
    </source>
</evidence>
<accession>A0ABT5Y4Q1</accession>
<protein>
    <submittedName>
        <fullName evidence="4">Phage integrase SAM-like domain-containing protein</fullName>
    </submittedName>
</protein>
<dbReference type="InterPro" id="IPR013762">
    <property type="entry name" value="Integrase-like_cat_sf"/>
</dbReference>
<comment type="caution">
    <text evidence="4">The sequence shown here is derived from an EMBL/GenBank/DDBJ whole genome shotgun (WGS) entry which is preliminary data.</text>
</comment>
<name>A0ABT5Y4Q1_9FLAO</name>
<dbReference type="Gene3D" id="1.10.443.10">
    <property type="entry name" value="Intergrase catalytic core"/>
    <property type="match status" value="1"/>
</dbReference>
<organism evidence="4 5">
    <name type="scientific">Flagellimonas yonaguniensis</name>
    <dbReference type="NCBI Taxonomy" id="3031325"/>
    <lineage>
        <taxon>Bacteria</taxon>
        <taxon>Pseudomonadati</taxon>
        <taxon>Bacteroidota</taxon>
        <taxon>Flavobacteriia</taxon>
        <taxon>Flavobacteriales</taxon>
        <taxon>Flavobacteriaceae</taxon>
        <taxon>Flagellimonas</taxon>
    </lineage>
</organism>
<evidence type="ECO:0000256" key="2">
    <source>
        <dbReference type="ARBA" id="ARBA00023172"/>
    </source>
</evidence>
<keyword evidence="1" id="KW-0238">DNA-binding</keyword>
<reference evidence="4 5" key="1">
    <citation type="submission" date="2023-03" db="EMBL/GenBank/DDBJ databases">
        <title>Muricauda XX sp. nov. and Muricauda XXX sp. nov., two novel species isolated from Okinawa Trough.</title>
        <authorList>
            <person name="Cao W."/>
            <person name="Deng X."/>
        </authorList>
    </citation>
    <scope>NUCLEOTIDE SEQUENCE [LARGE SCALE GENOMIC DNA]</scope>
    <source>
        <strain evidence="4 5">334s03</strain>
    </source>
</reference>
<dbReference type="InterPro" id="IPR025269">
    <property type="entry name" value="SAM-like_dom"/>
</dbReference>
<dbReference type="InterPro" id="IPR010998">
    <property type="entry name" value="Integrase_recombinase_N"/>
</dbReference>
<dbReference type="SUPFAM" id="SSF56349">
    <property type="entry name" value="DNA breaking-rejoining enzymes"/>
    <property type="match status" value="1"/>
</dbReference>
<keyword evidence="2" id="KW-0233">DNA recombination</keyword>
<keyword evidence="5" id="KW-1185">Reference proteome</keyword>
<dbReference type="InterPro" id="IPR011010">
    <property type="entry name" value="DNA_brk_join_enz"/>
</dbReference>
<proteinExistence type="predicted"/>
<dbReference type="EMBL" id="JARFVB010000027">
    <property type="protein sequence ID" value="MDF0718311.1"/>
    <property type="molecule type" value="Genomic_DNA"/>
</dbReference>